<reference evidence="1 2" key="1">
    <citation type="submission" date="2017-09" db="EMBL/GenBank/DDBJ databases">
        <title>Large-scale bioinformatics analysis of Bacillus genomes uncovers conserved roles of natural products in bacterial physiology.</title>
        <authorList>
            <consortium name="Agbiome Team Llc"/>
            <person name="Bleich R.M."/>
            <person name="Grubbs K.J."/>
            <person name="Santa Maria K.C."/>
            <person name="Allen S.E."/>
            <person name="Farag S."/>
            <person name="Shank E.A."/>
            <person name="Bowers A."/>
        </authorList>
    </citation>
    <scope>NUCLEOTIDE SEQUENCE [LARGE SCALE GENOMIC DNA]</scope>
    <source>
        <strain evidence="1 2">AFS092789</strain>
    </source>
</reference>
<organism evidence="1 2">
    <name type="scientific">Bacillus cereus</name>
    <dbReference type="NCBI Taxonomy" id="1396"/>
    <lineage>
        <taxon>Bacteria</taxon>
        <taxon>Bacillati</taxon>
        <taxon>Bacillota</taxon>
        <taxon>Bacilli</taxon>
        <taxon>Bacillales</taxon>
        <taxon>Bacillaceae</taxon>
        <taxon>Bacillus</taxon>
        <taxon>Bacillus cereus group</taxon>
    </lineage>
</organism>
<evidence type="ECO:0000313" key="2">
    <source>
        <dbReference type="Proteomes" id="UP000219922"/>
    </source>
</evidence>
<name>A0A9X6SU53_BACCE</name>
<dbReference type="Proteomes" id="UP000219922">
    <property type="component" value="Unassembled WGS sequence"/>
</dbReference>
<protein>
    <submittedName>
        <fullName evidence="1">Uncharacterized protein</fullName>
    </submittedName>
</protein>
<sequence length="368" mass="42410">MIQFKIMKTTFKNALAISKRALPKKDGKTFLVGKGKELFIFTRGVGLEVFDYVSLTEETEAFAIEIDPAPIDKWLDGGNRELVFEIKQNMKKKDNPYILYSVEKKKSEEVVASPTPDKSFLEVRQYPFQEFNNQAAIIKSWYEANNTFQNSDRIYSKYAKITDINFMVFDPLFFSAYFYHENFGIVDRYGHDGIAVPQEAIDTFVKTVKKPKSLQHFLTDKRFLIREEDTIFAMNYSADIKFPEPRTLEVIDNEKYSFFVDATEVKEALKGFPNAKVSKLRFNFNGTHLIIGTENPEFSDAKIPCTYSISCSTFTPAAIKSFFEGLEGNTEITFTRFNSKVSKNGYYWKYQDREKAKIVPGIKEAPGF</sequence>
<comment type="caution">
    <text evidence="1">The sequence shown here is derived from an EMBL/GenBank/DDBJ whole genome shotgun (WGS) entry which is preliminary data.</text>
</comment>
<gene>
    <name evidence="1" type="ORF">CON36_29785</name>
</gene>
<dbReference type="AlphaFoldDB" id="A0A9X6SU53"/>
<evidence type="ECO:0000313" key="1">
    <source>
        <dbReference type="EMBL" id="PDZ95160.1"/>
    </source>
</evidence>
<dbReference type="RefSeq" id="WP_098006208.1">
    <property type="nucleotide sequence ID" value="NZ_NVMX01000064.1"/>
</dbReference>
<proteinExistence type="predicted"/>
<accession>A0A9X6SU53</accession>
<dbReference type="EMBL" id="NVMX01000064">
    <property type="protein sequence ID" value="PDZ95160.1"/>
    <property type="molecule type" value="Genomic_DNA"/>
</dbReference>